<evidence type="ECO:0000313" key="2">
    <source>
        <dbReference type="Proteomes" id="UP000219023"/>
    </source>
</evidence>
<dbReference type="Pfam" id="PF11197">
    <property type="entry name" value="DUF2835"/>
    <property type="match status" value="1"/>
</dbReference>
<dbReference type="EMBL" id="OBQJ01000008">
    <property type="protein sequence ID" value="SOC56926.1"/>
    <property type="molecule type" value="Genomic_DNA"/>
</dbReference>
<sequence>MPSLDIMLDLSLETCRYHYEGAMQTVIATSVDGRRVSFPATALRRIVTPDGAHGVFRLTFSDEGKFMSMVAVRRWEASDT</sequence>
<dbReference type="Proteomes" id="UP000219023">
    <property type="component" value="Unassembled WGS sequence"/>
</dbReference>
<evidence type="ECO:0000313" key="1">
    <source>
        <dbReference type="EMBL" id="SOC56926.1"/>
    </source>
</evidence>
<gene>
    <name evidence="1" type="ORF">SAMN05421509_10812</name>
</gene>
<protein>
    <recommendedName>
        <fullName evidence="3">DUF2835 domain-containing protein</fullName>
    </recommendedName>
</protein>
<dbReference type="OrthoDB" id="5600793at2"/>
<accession>A0A285VUL8</accession>
<organism evidence="1 2">
    <name type="scientific">Chromohalobacter canadensis</name>
    <dbReference type="NCBI Taxonomy" id="141389"/>
    <lineage>
        <taxon>Bacteria</taxon>
        <taxon>Pseudomonadati</taxon>
        <taxon>Pseudomonadota</taxon>
        <taxon>Gammaproteobacteria</taxon>
        <taxon>Oceanospirillales</taxon>
        <taxon>Halomonadaceae</taxon>
        <taxon>Chromohalobacter</taxon>
    </lineage>
</organism>
<dbReference type="InterPro" id="IPR021363">
    <property type="entry name" value="DUF2835"/>
</dbReference>
<reference evidence="1 2" key="1">
    <citation type="submission" date="2017-08" db="EMBL/GenBank/DDBJ databases">
        <authorList>
            <person name="de Groot N.N."/>
        </authorList>
    </citation>
    <scope>NUCLEOTIDE SEQUENCE [LARGE SCALE GENOMIC DNA]</scope>
    <source>
        <strain evidence="1 2">USBA 855</strain>
    </source>
</reference>
<evidence type="ECO:0008006" key="3">
    <source>
        <dbReference type="Google" id="ProtNLM"/>
    </source>
</evidence>
<proteinExistence type="predicted"/>
<dbReference type="AlphaFoldDB" id="A0A285VUL8"/>
<name>A0A285VUL8_9GAMM</name>
<dbReference type="RefSeq" id="WP_097023592.1">
    <property type="nucleotide sequence ID" value="NZ_OBQJ01000008.1"/>
</dbReference>